<dbReference type="InterPro" id="IPR050287">
    <property type="entry name" value="MTA/SAH_deaminase"/>
</dbReference>
<proteinExistence type="predicted"/>
<dbReference type="InterPro" id="IPR032466">
    <property type="entry name" value="Metal_Hydrolase"/>
</dbReference>
<comment type="caution">
    <text evidence="3">The sequence shown here is derived from an EMBL/GenBank/DDBJ whole genome shotgun (WGS) entry which is preliminary data.</text>
</comment>
<dbReference type="SUPFAM" id="SSF51338">
    <property type="entry name" value="Composite domain of metallo-dependent hydrolases"/>
    <property type="match status" value="1"/>
</dbReference>
<dbReference type="AlphaFoldDB" id="A0A932I0W6"/>
<dbReference type="PANTHER" id="PTHR43794">
    <property type="entry name" value="AMINOHYDROLASE SSNA-RELATED"/>
    <property type="match status" value="1"/>
</dbReference>
<dbReference type="Proteomes" id="UP000782312">
    <property type="component" value="Unassembled WGS sequence"/>
</dbReference>
<dbReference type="SUPFAM" id="SSF51556">
    <property type="entry name" value="Metallo-dependent hydrolases"/>
    <property type="match status" value="1"/>
</dbReference>
<dbReference type="PANTHER" id="PTHR43794:SF11">
    <property type="entry name" value="AMIDOHYDROLASE-RELATED DOMAIN-CONTAINING PROTEIN"/>
    <property type="match status" value="1"/>
</dbReference>
<name>A0A932I0W6_UNCTE</name>
<gene>
    <name evidence="3" type="ORF">HYZ11_17175</name>
</gene>
<protein>
    <submittedName>
        <fullName evidence="3">Amidohydrolase family protein</fullName>
    </submittedName>
</protein>
<evidence type="ECO:0000313" key="3">
    <source>
        <dbReference type="EMBL" id="MBI3129344.1"/>
    </source>
</evidence>
<dbReference type="InterPro" id="IPR011059">
    <property type="entry name" value="Metal-dep_hydrolase_composite"/>
</dbReference>
<evidence type="ECO:0000259" key="2">
    <source>
        <dbReference type="Pfam" id="PF01979"/>
    </source>
</evidence>
<dbReference type="GO" id="GO:0016810">
    <property type="term" value="F:hydrolase activity, acting on carbon-nitrogen (but not peptide) bonds"/>
    <property type="evidence" value="ECO:0007669"/>
    <property type="project" value="InterPro"/>
</dbReference>
<evidence type="ECO:0000256" key="1">
    <source>
        <dbReference type="ARBA" id="ARBA00022801"/>
    </source>
</evidence>
<accession>A0A932I0W6</accession>
<keyword evidence="1" id="KW-0378">Hydrolase</keyword>
<sequence length="437" mass="44632">MKGSNGANGSLEGRSSLPALTGAAAVWAADLVLPVGAPPIRRGALLTDAGRVAALGPAEELLPCVPKPFRHDFGRAILIPGLVDAHTHLELAGLRLSPAPMADWIVALVRETRAWSSSLFLASAKMGAAGTLAAGVTCVGDVTASGESPTAIADAGLRGVVFHEVLGLDGVQAEEILARKLASLGGAHAYRGVLPGLPGQPAAGLSPHAPYTTSPELYRAVLEACRASGRPAATHLAESPEEARFLREGGGDFARMHSELGSPAERFHPPGCSPVKYLDRAGALDGLRLAVHCNQTSPAEWERLRRAGVRVCLCPGSARFFGHPFADAAGMRRAGLGLCLGTDSRASNPSGSLLAEAAALRNAGFGPEELLRLCTLAGAEALGLAGEGAGQLREGGAADFAVAEPPPGVALSAEALFHPEIRIVCTVTGGEARFAAG</sequence>
<dbReference type="EMBL" id="JACPUR010000040">
    <property type="protein sequence ID" value="MBI3129344.1"/>
    <property type="molecule type" value="Genomic_DNA"/>
</dbReference>
<feature type="domain" description="Amidohydrolase-related" evidence="2">
    <location>
        <begin position="77"/>
        <end position="411"/>
    </location>
</feature>
<dbReference type="InterPro" id="IPR006680">
    <property type="entry name" value="Amidohydro-rel"/>
</dbReference>
<organism evidence="3 4">
    <name type="scientific">Tectimicrobiota bacterium</name>
    <dbReference type="NCBI Taxonomy" id="2528274"/>
    <lineage>
        <taxon>Bacteria</taxon>
        <taxon>Pseudomonadati</taxon>
        <taxon>Nitrospinota/Tectimicrobiota group</taxon>
        <taxon>Candidatus Tectimicrobiota</taxon>
    </lineage>
</organism>
<evidence type="ECO:0000313" key="4">
    <source>
        <dbReference type="Proteomes" id="UP000782312"/>
    </source>
</evidence>
<dbReference type="Pfam" id="PF01979">
    <property type="entry name" value="Amidohydro_1"/>
    <property type="match status" value="1"/>
</dbReference>
<dbReference type="Gene3D" id="3.20.20.140">
    <property type="entry name" value="Metal-dependent hydrolases"/>
    <property type="match status" value="1"/>
</dbReference>
<reference evidence="3" key="1">
    <citation type="submission" date="2020-07" db="EMBL/GenBank/DDBJ databases">
        <title>Huge and variable diversity of episymbiotic CPR bacteria and DPANN archaea in groundwater ecosystems.</title>
        <authorList>
            <person name="He C.Y."/>
            <person name="Keren R."/>
            <person name="Whittaker M."/>
            <person name="Farag I.F."/>
            <person name="Doudna J."/>
            <person name="Cate J.H.D."/>
            <person name="Banfield J.F."/>
        </authorList>
    </citation>
    <scope>NUCLEOTIDE SEQUENCE</scope>
    <source>
        <strain evidence="3">NC_groundwater_763_Ag_S-0.2um_68_21</strain>
    </source>
</reference>